<dbReference type="Proteomes" id="UP001215280">
    <property type="component" value="Unassembled WGS sequence"/>
</dbReference>
<organism evidence="2 3">
    <name type="scientific">Mycena maculata</name>
    <dbReference type="NCBI Taxonomy" id="230809"/>
    <lineage>
        <taxon>Eukaryota</taxon>
        <taxon>Fungi</taxon>
        <taxon>Dikarya</taxon>
        <taxon>Basidiomycota</taxon>
        <taxon>Agaricomycotina</taxon>
        <taxon>Agaricomycetes</taxon>
        <taxon>Agaricomycetidae</taxon>
        <taxon>Agaricales</taxon>
        <taxon>Marasmiineae</taxon>
        <taxon>Mycenaceae</taxon>
        <taxon>Mycena</taxon>
    </lineage>
</organism>
<protein>
    <submittedName>
        <fullName evidence="2">Uncharacterized protein</fullName>
    </submittedName>
</protein>
<dbReference type="EMBL" id="JARJLG010000016">
    <property type="protein sequence ID" value="KAJ7774152.1"/>
    <property type="molecule type" value="Genomic_DNA"/>
</dbReference>
<sequence length="219" mass="24574">MKDTLERPRTAPGPMGYLREDNAHALPDPRVSDYRYLPSRDFLFGRTPFLHHRAPPKPCAACPIAPSSLPLPMHLLPSMDDNSIEGHSAHDAGPSAYPARYEDGLIPGNGQARRLVFVEEGRRRAGSYRILYARALLSPASRCAVRVGEAGAWLLKIFRLAHPRKRTRARRSTPRPIACVPRLRTRSSRRCLRSRRTPHPLHTHIPPPGVPSLPFQPPH</sequence>
<feature type="region of interest" description="Disordered" evidence="1">
    <location>
        <begin position="1"/>
        <end position="23"/>
    </location>
</feature>
<feature type="region of interest" description="Disordered" evidence="1">
    <location>
        <begin position="188"/>
        <end position="219"/>
    </location>
</feature>
<evidence type="ECO:0000256" key="1">
    <source>
        <dbReference type="SAM" id="MobiDB-lite"/>
    </source>
</evidence>
<dbReference type="AlphaFoldDB" id="A0AAD7NSS0"/>
<accession>A0AAD7NSS0</accession>
<keyword evidence="3" id="KW-1185">Reference proteome</keyword>
<evidence type="ECO:0000313" key="2">
    <source>
        <dbReference type="EMBL" id="KAJ7774152.1"/>
    </source>
</evidence>
<gene>
    <name evidence="2" type="ORF">DFH07DRAFT_120764</name>
</gene>
<name>A0AAD7NSS0_9AGAR</name>
<comment type="caution">
    <text evidence="2">The sequence shown here is derived from an EMBL/GenBank/DDBJ whole genome shotgun (WGS) entry which is preliminary data.</text>
</comment>
<evidence type="ECO:0000313" key="3">
    <source>
        <dbReference type="Proteomes" id="UP001215280"/>
    </source>
</evidence>
<feature type="compositionally biased region" description="Basic residues" evidence="1">
    <location>
        <begin position="188"/>
        <end position="202"/>
    </location>
</feature>
<feature type="compositionally biased region" description="Pro residues" evidence="1">
    <location>
        <begin position="205"/>
        <end position="219"/>
    </location>
</feature>
<reference evidence="2" key="1">
    <citation type="submission" date="2023-03" db="EMBL/GenBank/DDBJ databases">
        <title>Massive genome expansion in bonnet fungi (Mycena s.s.) driven by repeated elements and novel gene families across ecological guilds.</title>
        <authorList>
            <consortium name="Lawrence Berkeley National Laboratory"/>
            <person name="Harder C.B."/>
            <person name="Miyauchi S."/>
            <person name="Viragh M."/>
            <person name="Kuo A."/>
            <person name="Thoen E."/>
            <person name="Andreopoulos B."/>
            <person name="Lu D."/>
            <person name="Skrede I."/>
            <person name="Drula E."/>
            <person name="Henrissat B."/>
            <person name="Morin E."/>
            <person name="Kohler A."/>
            <person name="Barry K."/>
            <person name="LaButti K."/>
            <person name="Morin E."/>
            <person name="Salamov A."/>
            <person name="Lipzen A."/>
            <person name="Mereny Z."/>
            <person name="Hegedus B."/>
            <person name="Baldrian P."/>
            <person name="Stursova M."/>
            <person name="Weitz H."/>
            <person name="Taylor A."/>
            <person name="Grigoriev I.V."/>
            <person name="Nagy L.G."/>
            <person name="Martin F."/>
            <person name="Kauserud H."/>
        </authorList>
    </citation>
    <scope>NUCLEOTIDE SEQUENCE</scope>
    <source>
        <strain evidence="2">CBHHK188m</strain>
    </source>
</reference>
<proteinExistence type="predicted"/>